<evidence type="ECO:0000256" key="6">
    <source>
        <dbReference type="ARBA" id="ARBA00023242"/>
    </source>
</evidence>
<evidence type="ECO:0000256" key="1">
    <source>
        <dbReference type="ARBA" id="ARBA00004123"/>
    </source>
</evidence>
<dbReference type="GO" id="GO:0003723">
    <property type="term" value="F:RNA binding"/>
    <property type="evidence" value="ECO:0007669"/>
    <property type="project" value="InterPro"/>
</dbReference>
<dbReference type="InterPro" id="IPR028128">
    <property type="entry name" value="Vasculin_fam"/>
</dbReference>
<dbReference type="EMBL" id="GEFM01000197">
    <property type="protein sequence ID" value="JAP75599.1"/>
    <property type="molecule type" value="mRNA"/>
</dbReference>
<keyword evidence="5" id="KW-0804">Transcription</keyword>
<dbReference type="PANTHER" id="PTHR14339">
    <property type="entry name" value="VASCULIN"/>
    <property type="match status" value="1"/>
</dbReference>
<feature type="region of interest" description="Disordered" evidence="7">
    <location>
        <begin position="300"/>
        <end position="332"/>
    </location>
</feature>
<dbReference type="GO" id="GO:0045893">
    <property type="term" value="P:positive regulation of DNA-templated transcription"/>
    <property type="evidence" value="ECO:0007669"/>
    <property type="project" value="InterPro"/>
</dbReference>
<evidence type="ECO:0000256" key="4">
    <source>
        <dbReference type="ARBA" id="ARBA00023125"/>
    </source>
</evidence>
<dbReference type="Pfam" id="PF15337">
    <property type="entry name" value="Vasculin"/>
    <property type="match status" value="1"/>
</dbReference>
<proteinExistence type="evidence at transcript level"/>
<feature type="non-terminal residue" evidence="8">
    <location>
        <position position="1"/>
    </location>
</feature>
<name>A0A131Y8N2_IXORI</name>
<evidence type="ECO:0000256" key="3">
    <source>
        <dbReference type="ARBA" id="ARBA00023015"/>
    </source>
</evidence>
<feature type="compositionally biased region" description="Low complexity" evidence="7">
    <location>
        <begin position="68"/>
        <end position="79"/>
    </location>
</feature>
<evidence type="ECO:0000256" key="7">
    <source>
        <dbReference type="SAM" id="MobiDB-lite"/>
    </source>
</evidence>
<comment type="subcellular location">
    <subcellularLocation>
        <location evidence="1">Nucleus</location>
    </subcellularLocation>
</comment>
<reference evidence="8" key="1">
    <citation type="submission" date="2016-02" db="EMBL/GenBank/DDBJ databases">
        <title>RNAseq analyses of the midgut from blood- or serum-fed Ixodes ricinus ticks.</title>
        <authorList>
            <person name="Perner J."/>
            <person name="Provaznik J."/>
            <person name="Schrenkova J."/>
            <person name="Urbanova V."/>
            <person name="Ribeiro J.M."/>
            <person name="Kopacek P."/>
        </authorList>
    </citation>
    <scope>NUCLEOTIDE SEQUENCE</scope>
    <source>
        <tissue evidence="8">Gut</tissue>
    </source>
</reference>
<dbReference type="GO" id="GO:0006351">
    <property type="term" value="P:DNA-templated transcription"/>
    <property type="evidence" value="ECO:0007669"/>
    <property type="project" value="InterPro"/>
</dbReference>
<dbReference type="PANTHER" id="PTHR14339:SF12">
    <property type="entry name" value="VASCULIN"/>
    <property type="match status" value="1"/>
</dbReference>
<evidence type="ECO:0000256" key="5">
    <source>
        <dbReference type="ARBA" id="ARBA00023163"/>
    </source>
</evidence>
<comment type="similarity">
    <text evidence="2">Belongs to the vasculin family.</text>
</comment>
<keyword evidence="6" id="KW-0539">Nucleus</keyword>
<feature type="region of interest" description="Disordered" evidence="7">
    <location>
        <begin position="1"/>
        <end position="29"/>
    </location>
</feature>
<evidence type="ECO:0000313" key="8">
    <source>
        <dbReference type="EMBL" id="JAP75599.1"/>
    </source>
</evidence>
<evidence type="ECO:0000256" key="2">
    <source>
        <dbReference type="ARBA" id="ARBA00010099"/>
    </source>
</evidence>
<keyword evidence="3" id="KW-0805">Transcription regulation</keyword>
<dbReference type="GO" id="GO:0003677">
    <property type="term" value="F:DNA binding"/>
    <property type="evidence" value="ECO:0007669"/>
    <property type="project" value="UniProtKB-KW"/>
</dbReference>
<keyword evidence="4" id="KW-0238">DNA-binding</keyword>
<dbReference type="AlphaFoldDB" id="A0A131Y8N2"/>
<sequence>KKDLAGNNFNQEFPTLLGADQAPPQPPVVTSVWENPRNSKVHGTVLKKVHLVQRPLRNDSATLEARSKSPSSGVSSVVSAGTLSPKLARHPVVAVAPTSKAMPPSAQSSLYRALGPPAKKIQHVVQQQQQPAGGMHTMEVLVKHPKAKGNKGDFLKALRCGEDPKEGAKGAGDSPLLLNDVCPGNGQCHPQEEEEERSRAELEAASGVRRLSLGDPAAAERAPLSSSLEAEQRLLREMGWKEEASDDDAYAPLTEDELREFQYLTKMRQEKQRNGVQRTVAVTAAPDKTGGLLWSPRRVASTAPPFATPPVVNLPQADNGWSSSSDTDSDGN</sequence>
<accession>A0A131Y8N2</accession>
<organism evidence="8">
    <name type="scientific">Ixodes ricinus</name>
    <name type="common">Common tick</name>
    <name type="synonym">Acarus ricinus</name>
    <dbReference type="NCBI Taxonomy" id="34613"/>
    <lineage>
        <taxon>Eukaryota</taxon>
        <taxon>Metazoa</taxon>
        <taxon>Ecdysozoa</taxon>
        <taxon>Arthropoda</taxon>
        <taxon>Chelicerata</taxon>
        <taxon>Arachnida</taxon>
        <taxon>Acari</taxon>
        <taxon>Parasitiformes</taxon>
        <taxon>Ixodida</taxon>
        <taxon>Ixodoidea</taxon>
        <taxon>Ixodidae</taxon>
        <taxon>Ixodinae</taxon>
        <taxon>Ixodes</taxon>
    </lineage>
</organism>
<dbReference type="GO" id="GO:0005634">
    <property type="term" value="C:nucleus"/>
    <property type="evidence" value="ECO:0007669"/>
    <property type="project" value="UniProtKB-SubCell"/>
</dbReference>
<feature type="region of interest" description="Disordered" evidence="7">
    <location>
        <begin position="54"/>
        <end position="81"/>
    </location>
</feature>
<protein>
    <submittedName>
        <fullName evidence="8">Putative vasculin</fullName>
    </submittedName>
</protein>